<feature type="transmembrane region" description="Helical" evidence="6">
    <location>
        <begin position="44"/>
        <end position="67"/>
    </location>
</feature>
<dbReference type="PANTHER" id="PTHR30238:SF4">
    <property type="entry name" value="SLL1022 PROTEIN"/>
    <property type="match status" value="1"/>
</dbReference>
<dbReference type="Proteomes" id="UP000050326">
    <property type="component" value="Unassembled WGS sequence"/>
</dbReference>
<evidence type="ECO:0000313" key="8">
    <source>
        <dbReference type="Proteomes" id="UP000050326"/>
    </source>
</evidence>
<sequence length="226" mass="24747">MSDDLFSFLLSAAQITLIDIVLSGDNISVIALSVRRLPPKYAEIANITGILGAVLMRIIFASIATILIAIEWLPIKLLGGLLLLSITYDLINQKEGGSTTYAKPEKSFIKAIYNIIAADITMSIDNVLAIAGIARGDISLIIFGLLFNIPILFWGTKIVLKLINKYTLTIYLGAGVLVKTALEMMLNDKLVSLYTTPLFKEVIPLLSGFLLIVYGMISIKLENKKR</sequence>
<feature type="transmembrane region" description="Helical" evidence="6">
    <location>
        <begin position="202"/>
        <end position="221"/>
    </location>
</feature>
<keyword evidence="5 6" id="KW-0472">Membrane</keyword>
<dbReference type="GO" id="GO:0016020">
    <property type="term" value="C:membrane"/>
    <property type="evidence" value="ECO:0007669"/>
    <property type="project" value="UniProtKB-SubCell"/>
</dbReference>
<comment type="similarity">
    <text evidence="2">Belongs to the TerC family.</text>
</comment>
<dbReference type="OrthoDB" id="5295733at2"/>
<gene>
    <name evidence="7" type="ORF">OXPF_40800</name>
</gene>
<evidence type="ECO:0000256" key="4">
    <source>
        <dbReference type="ARBA" id="ARBA00022989"/>
    </source>
</evidence>
<protein>
    <submittedName>
        <fullName evidence="7">Integral membrane protein TerC family protein</fullName>
    </submittedName>
</protein>
<evidence type="ECO:0000256" key="2">
    <source>
        <dbReference type="ARBA" id="ARBA00007511"/>
    </source>
</evidence>
<dbReference type="EMBL" id="LKET01000068">
    <property type="protein sequence ID" value="KPU42295.1"/>
    <property type="molecule type" value="Genomic_DNA"/>
</dbReference>
<evidence type="ECO:0000256" key="5">
    <source>
        <dbReference type="ARBA" id="ARBA00023136"/>
    </source>
</evidence>
<feature type="transmembrane region" description="Helical" evidence="6">
    <location>
        <begin position="6"/>
        <end position="32"/>
    </location>
</feature>
<dbReference type="InterPro" id="IPR022301">
    <property type="entry name" value="Integral_membrane_YjbE"/>
</dbReference>
<dbReference type="AlphaFoldDB" id="A0A0P8YRR7"/>
<keyword evidence="4 6" id="KW-1133">Transmembrane helix</keyword>
<evidence type="ECO:0000256" key="3">
    <source>
        <dbReference type="ARBA" id="ARBA00022692"/>
    </source>
</evidence>
<comment type="caution">
    <text evidence="7">The sequence shown here is derived from an EMBL/GenBank/DDBJ whole genome shotgun (WGS) entry which is preliminary data.</text>
</comment>
<dbReference type="RefSeq" id="WP_054877024.1">
    <property type="nucleotide sequence ID" value="NZ_LKET01000068.1"/>
</dbReference>
<evidence type="ECO:0000256" key="1">
    <source>
        <dbReference type="ARBA" id="ARBA00004141"/>
    </source>
</evidence>
<dbReference type="InterPro" id="IPR005496">
    <property type="entry name" value="Integral_membrane_TerC"/>
</dbReference>
<accession>A0A0P8YRR7</accession>
<keyword evidence="8" id="KW-1185">Reference proteome</keyword>
<feature type="transmembrane region" description="Helical" evidence="6">
    <location>
        <begin position="140"/>
        <end position="159"/>
    </location>
</feature>
<proteinExistence type="inferred from homology"/>
<comment type="subcellular location">
    <subcellularLocation>
        <location evidence="1">Membrane</location>
        <topology evidence="1">Multi-pass membrane protein</topology>
    </subcellularLocation>
</comment>
<evidence type="ECO:0000313" key="7">
    <source>
        <dbReference type="EMBL" id="KPU42295.1"/>
    </source>
</evidence>
<reference evidence="7 8" key="1">
    <citation type="submission" date="2015-09" db="EMBL/GenBank/DDBJ databases">
        <title>Genome sequence of Oxobacter pfennigii DSM 3222.</title>
        <authorList>
            <person name="Poehlein A."/>
            <person name="Bengelsdorf F.R."/>
            <person name="Schiel-Bengelsdorf B."/>
            <person name="Duerre P."/>
            <person name="Daniel R."/>
        </authorList>
    </citation>
    <scope>NUCLEOTIDE SEQUENCE [LARGE SCALE GENOMIC DNA]</scope>
    <source>
        <strain evidence="7 8">DSM 3222</strain>
    </source>
</reference>
<feature type="transmembrane region" description="Helical" evidence="6">
    <location>
        <begin position="166"/>
        <end position="182"/>
    </location>
</feature>
<keyword evidence="3 6" id="KW-0812">Transmembrane</keyword>
<organism evidence="7 8">
    <name type="scientific">Oxobacter pfennigii</name>
    <dbReference type="NCBI Taxonomy" id="36849"/>
    <lineage>
        <taxon>Bacteria</taxon>
        <taxon>Bacillati</taxon>
        <taxon>Bacillota</taxon>
        <taxon>Clostridia</taxon>
        <taxon>Eubacteriales</taxon>
        <taxon>Clostridiaceae</taxon>
        <taxon>Oxobacter</taxon>
    </lineage>
</organism>
<dbReference type="PANTHER" id="PTHR30238">
    <property type="entry name" value="MEMBRANE BOUND PREDICTED REDOX MODULATOR"/>
    <property type="match status" value="1"/>
</dbReference>
<evidence type="ECO:0000256" key="6">
    <source>
        <dbReference type="SAM" id="Phobius"/>
    </source>
</evidence>
<dbReference type="Pfam" id="PF03741">
    <property type="entry name" value="TerC"/>
    <property type="match status" value="1"/>
</dbReference>
<dbReference type="NCBIfam" id="TIGR03717">
    <property type="entry name" value="R_switched_YjbE"/>
    <property type="match status" value="1"/>
</dbReference>
<name>A0A0P8YRR7_9CLOT</name>